<dbReference type="InterPro" id="IPR039708">
    <property type="entry name" value="MT1774/Rv1733c-like"/>
</dbReference>
<proteinExistence type="predicted"/>
<evidence type="ECO:0000313" key="3">
    <source>
        <dbReference type="EMBL" id="KUO19297.1"/>
    </source>
</evidence>
<comment type="caution">
    <text evidence="3">The sequence shown here is derived from an EMBL/GenBank/DDBJ whole genome shotgun (WGS) entry which is preliminary data.</text>
</comment>
<keyword evidence="2" id="KW-0812">Transmembrane</keyword>
<feature type="transmembrane region" description="Helical" evidence="2">
    <location>
        <begin position="41"/>
        <end position="62"/>
    </location>
</feature>
<feature type="transmembrane region" description="Helical" evidence="2">
    <location>
        <begin position="151"/>
        <end position="176"/>
    </location>
</feature>
<evidence type="ECO:0008006" key="5">
    <source>
        <dbReference type="Google" id="ProtNLM"/>
    </source>
</evidence>
<evidence type="ECO:0000313" key="4">
    <source>
        <dbReference type="Proteomes" id="UP000053260"/>
    </source>
</evidence>
<dbReference type="STRING" id="909626.AQJ91_20230"/>
<dbReference type="EMBL" id="LMXB01000053">
    <property type="protein sequence ID" value="KUO19297.1"/>
    <property type="molecule type" value="Genomic_DNA"/>
</dbReference>
<gene>
    <name evidence="3" type="ORF">AQJ91_20230</name>
</gene>
<keyword evidence="2" id="KW-0472">Membrane</keyword>
<sequence length="201" mass="22138">MSAQGSPYTSGPPPQRQEHVPKRANPLRRTSDRFESWFRRFLLLVLVLGLPVAALSAGLTAYESSMRTVHAQAAERQEITARVTSKVKGDTEVAKQLAQVRWTDGKDTVRTGTARVKSGTPDGATVRVWVDQDGNLASAPMNTLNARTTGWFVGGMAAVGVAAGFFAVRAGVLLVLDRRRYAQWDAEWDLVEPLWSGRFRR</sequence>
<name>A0A124IET3_9ACTN</name>
<feature type="region of interest" description="Disordered" evidence="1">
    <location>
        <begin position="1"/>
        <end position="27"/>
    </location>
</feature>
<reference evidence="3 4" key="1">
    <citation type="submission" date="2015-10" db="EMBL/GenBank/DDBJ databases">
        <title>Draft genome sequence of Streptomyces sp. RV15, isolated from a marine sponge.</title>
        <authorList>
            <person name="Ruckert C."/>
            <person name="Abdelmohsen U.R."/>
            <person name="Winkler A."/>
            <person name="Hentschel U."/>
            <person name="Kalinowski J."/>
            <person name="Kampfer P."/>
            <person name="Glaeser S."/>
        </authorList>
    </citation>
    <scope>NUCLEOTIDE SEQUENCE [LARGE SCALE GENOMIC DNA]</scope>
    <source>
        <strain evidence="3 4">RV15</strain>
    </source>
</reference>
<keyword evidence="4" id="KW-1185">Reference proteome</keyword>
<dbReference type="AlphaFoldDB" id="A0A124IET3"/>
<dbReference type="RefSeq" id="WP_067023445.1">
    <property type="nucleotide sequence ID" value="NZ_KQ949086.1"/>
</dbReference>
<evidence type="ECO:0000256" key="1">
    <source>
        <dbReference type="SAM" id="MobiDB-lite"/>
    </source>
</evidence>
<evidence type="ECO:0000256" key="2">
    <source>
        <dbReference type="SAM" id="Phobius"/>
    </source>
</evidence>
<protein>
    <recommendedName>
        <fullName evidence="5">Proline rich protein membrane protein</fullName>
    </recommendedName>
</protein>
<organism evidence="3 4">
    <name type="scientific">Streptomyces dysideae</name>
    <dbReference type="NCBI Taxonomy" id="909626"/>
    <lineage>
        <taxon>Bacteria</taxon>
        <taxon>Bacillati</taxon>
        <taxon>Actinomycetota</taxon>
        <taxon>Actinomycetes</taxon>
        <taxon>Kitasatosporales</taxon>
        <taxon>Streptomycetaceae</taxon>
        <taxon>Streptomyces</taxon>
    </lineage>
</organism>
<dbReference type="Proteomes" id="UP000053260">
    <property type="component" value="Unassembled WGS sequence"/>
</dbReference>
<dbReference type="OrthoDB" id="5190576at2"/>
<dbReference type="PANTHER" id="PTHR42305">
    <property type="entry name" value="MEMBRANE PROTEIN RV1733C-RELATED"/>
    <property type="match status" value="1"/>
</dbReference>
<dbReference type="PANTHER" id="PTHR42305:SF1">
    <property type="entry name" value="MEMBRANE PROTEIN RV1733C-RELATED"/>
    <property type="match status" value="1"/>
</dbReference>
<keyword evidence="2" id="KW-1133">Transmembrane helix</keyword>
<accession>A0A124IET3</accession>